<gene>
    <name evidence="1" type="ORF">SISNIDRAFT_410172</name>
</gene>
<dbReference type="OrthoDB" id="128536at2759"/>
<protein>
    <submittedName>
        <fullName evidence="1">Uncharacterized protein</fullName>
    </submittedName>
</protein>
<name>A0A164V9F2_9AGAM</name>
<dbReference type="Proteomes" id="UP000076722">
    <property type="component" value="Unassembled WGS sequence"/>
</dbReference>
<feature type="non-terminal residue" evidence="1">
    <location>
        <position position="130"/>
    </location>
</feature>
<proteinExistence type="predicted"/>
<dbReference type="STRING" id="1314777.A0A164V9F2"/>
<evidence type="ECO:0000313" key="1">
    <source>
        <dbReference type="EMBL" id="KZS93945.1"/>
    </source>
</evidence>
<sequence length="130" mass="14245">MALYPASNDPAQLGEELLALKIARHSSCSSCDCPNLHPSESVDISTDAQSGILGLAQYGSDEDEDPPQYLTECECGHGVSEHGNSPDISEEGQARRGRVAIRLDEILQRNDRLLDFSYVDDDILSLRKQL</sequence>
<keyword evidence="2" id="KW-1185">Reference proteome</keyword>
<dbReference type="AlphaFoldDB" id="A0A164V9F2"/>
<organism evidence="1 2">
    <name type="scientific">Sistotremastrum niveocremeum HHB9708</name>
    <dbReference type="NCBI Taxonomy" id="1314777"/>
    <lineage>
        <taxon>Eukaryota</taxon>
        <taxon>Fungi</taxon>
        <taxon>Dikarya</taxon>
        <taxon>Basidiomycota</taxon>
        <taxon>Agaricomycotina</taxon>
        <taxon>Agaricomycetes</taxon>
        <taxon>Sistotremastrales</taxon>
        <taxon>Sistotremastraceae</taxon>
        <taxon>Sertulicium</taxon>
        <taxon>Sertulicium niveocremeum</taxon>
    </lineage>
</organism>
<accession>A0A164V9F2</accession>
<evidence type="ECO:0000313" key="2">
    <source>
        <dbReference type="Proteomes" id="UP000076722"/>
    </source>
</evidence>
<reference evidence="1 2" key="1">
    <citation type="journal article" date="2016" name="Mol. Biol. Evol.">
        <title>Comparative Genomics of Early-Diverging Mushroom-Forming Fungi Provides Insights into the Origins of Lignocellulose Decay Capabilities.</title>
        <authorList>
            <person name="Nagy L.G."/>
            <person name="Riley R."/>
            <person name="Tritt A."/>
            <person name="Adam C."/>
            <person name="Daum C."/>
            <person name="Floudas D."/>
            <person name="Sun H."/>
            <person name="Yadav J.S."/>
            <person name="Pangilinan J."/>
            <person name="Larsson K.H."/>
            <person name="Matsuura K."/>
            <person name="Barry K."/>
            <person name="Labutti K."/>
            <person name="Kuo R."/>
            <person name="Ohm R.A."/>
            <person name="Bhattacharya S.S."/>
            <person name="Shirouzu T."/>
            <person name="Yoshinaga Y."/>
            <person name="Martin F.M."/>
            <person name="Grigoriev I.V."/>
            <person name="Hibbett D.S."/>
        </authorList>
    </citation>
    <scope>NUCLEOTIDE SEQUENCE [LARGE SCALE GENOMIC DNA]</scope>
    <source>
        <strain evidence="1 2">HHB9708</strain>
    </source>
</reference>
<dbReference type="EMBL" id="KV419405">
    <property type="protein sequence ID" value="KZS93945.1"/>
    <property type="molecule type" value="Genomic_DNA"/>
</dbReference>